<evidence type="ECO:0000313" key="11">
    <source>
        <dbReference type="EMBL" id="VFK59150.1"/>
    </source>
</evidence>
<evidence type="ECO:0000256" key="7">
    <source>
        <dbReference type="ARBA" id="ARBA00023268"/>
    </source>
</evidence>
<dbReference type="InterPro" id="IPR036291">
    <property type="entry name" value="NAD(P)-bd_dom_sf"/>
</dbReference>
<evidence type="ECO:0000256" key="8">
    <source>
        <dbReference type="ARBA" id="ARBA00051935"/>
    </source>
</evidence>
<feature type="active site" description="Proton donor/acceptor" evidence="9">
    <location>
        <position position="139"/>
    </location>
</feature>
<feature type="binding site" evidence="9">
    <location>
        <position position="194"/>
    </location>
    <ligand>
        <name>substrate</name>
    </ligand>
</feature>
<feature type="binding site" evidence="9">
    <location>
        <position position="209"/>
    </location>
    <ligand>
        <name>substrate</name>
    </ligand>
</feature>
<evidence type="ECO:0000256" key="5">
    <source>
        <dbReference type="ARBA" id="ARBA00023002"/>
    </source>
</evidence>
<dbReference type="HAMAP" id="MF_00956">
    <property type="entry name" value="GDP_fucose_synth"/>
    <property type="match status" value="1"/>
</dbReference>
<keyword evidence="4 9" id="KW-0521">NADP</keyword>
<dbReference type="CDD" id="cd05239">
    <property type="entry name" value="GDP_FS_SDR_e"/>
    <property type="match status" value="1"/>
</dbReference>
<feature type="site" description="Important for catalytic activity" evidence="9">
    <location>
        <position position="112"/>
    </location>
</feature>
<evidence type="ECO:0000256" key="2">
    <source>
        <dbReference type="ARBA" id="ARBA00005959"/>
    </source>
</evidence>
<sequence length="330" mass="36248">MNPTPRIYVAGHRGLVGSAIVRRLKAAGLPEKAILTRARAALDLTEQGAVRAFFEKERPDQVYLAAARVGGILANDTYPAEFIYQNLMIAANVIHAAFQHGVKKLLFLGSNCIYPKFSPQPIQEDSLLSGPLEPTNEPYAIAKIAGIKLCESYNRQYGESHGVDYRAVMPCNLYGPGDNYDPESSHVVAALIRRFHEAKVSNASSVTVWGTGAPRRECLHVDDMAAACIHVMNLPVAVWRQYTRPRQGYVNVGYGSDVTIAELARLIARTVGYGGRIVFDPDKPNGAPKKLMDNSHLEAFGWRAGVTLEKGLASAYEDFLKPRNRPDAKQ</sequence>
<proteinExistence type="inferred from homology"/>
<feature type="binding site" evidence="9">
    <location>
        <begin position="11"/>
        <end position="17"/>
    </location>
    <ligand>
        <name>NADP(+)</name>
        <dbReference type="ChEBI" id="CHEBI:58349"/>
    </ligand>
</feature>
<feature type="binding site" evidence="9">
    <location>
        <position position="143"/>
    </location>
    <ligand>
        <name>NADP(+)</name>
        <dbReference type="ChEBI" id="CHEBI:58349"/>
    </ligand>
</feature>
<accession>A0A450ZZD8</accession>
<dbReference type="Gene3D" id="3.40.50.720">
    <property type="entry name" value="NAD(P)-binding Rossmann-like Domain"/>
    <property type="match status" value="1"/>
</dbReference>
<dbReference type="PANTHER" id="PTHR43238:SF1">
    <property type="entry name" value="GDP-L-FUCOSE SYNTHASE"/>
    <property type="match status" value="1"/>
</dbReference>
<comment type="similarity">
    <text evidence="2 9">Belongs to the NAD(P)-dependent epimerase/dehydratase family. Fucose synthase subfamily.</text>
</comment>
<dbReference type="EMBL" id="CAADGD010000009">
    <property type="protein sequence ID" value="VFK69043.1"/>
    <property type="molecule type" value="Genomic_DNA"/>
</dbReference>
<comment type="pathway">
    <text evidence="1 9">Nucleotide-sugar biosynthesis; GDP-L-fucose biosynthesis via de novo pathway; GDP-L-fucose from GDP-alpha-D-mannose: step 2/2.</text>
</comment>
<dbReference type="EC" id="1.1.1.271" evidence="3 9"/>
<dbReference type="EMBL" id="CAADFZ010000006">
    <property type="protein sequence ID" value="VFK59150.1"/>
    <property type="molecule type" value="Genomic_DNA"/>
</dbReference>
<name>A0A450ZZD8_9GAMM</name>
<feature type="binding site" evidence="9">
    <location>
        <position position="186"/>
    </location>
    <ligand>
        <name>NADP(+)</name>
        <dbReference type="ChEBI" id="CHEBI:58349"/>
    </ligand>
</feature>
<evidence type="ECO:0000256" key="9">
    <source>
        <dbReference type="HAMAP-Rule" id="MF_00956"/>
    </source>
</evidence>
<dbReference type="FunFam" id="3.40.50.720:FF:000101">
    <property type="entry name" value="GDP-L-fucose synthase"/>
    <property type="match status" value="1"/>
</dbReference>
<gene>
    <name evidence="9" type="primary">fcl</name>
    <name evidence="11" type="ORF">BECKUNK1418G_GA0071005_100646</name>
    <name evidence="12" type="ORF">BECKUNK1418H_GA0071006_100938</name>
</gene>
<protein>
    <recommendedName>
        <fullName evidence="3 9">GDP-L-fucose synthase</fullName>
        <ecNumber evidence="3 9">1.1.1.271</ecNumber>
    </recommendedName>
    <alternativeName>
        <fullName evidence="9">GDP-4-keto-6-deoxy-D-mannose-3,5-epimerase-4-reductase</fullName>
    </alternativeName>
</protein>
<dbReference type="Pfam" id="PF01370">
    <property type="entry name" value="Epimerase"/>
    <property type="match status" value="1"/>
</dbReference>
<dbReference type="InterPro" id="IPR028614">
    <property type="entry name" value="GDP_fucose/colitose_synth"/>
</dbReference>
<feature type="binding site" evidence="9">
    <location>
        <begin position="170"/>
        <end position="173"/>
    </location>
    <ligand>
        <name>NADP(+)</name>
        <dbReference type="ChEBI" id="CHEBI:58349"/>
    </ligand>
</feature>
<feature type="site" description="Important for catalytic activity" evidence="9">
    <location>
        <position position="110"/>
    </location>
</feature>
<organism evidence="11">
    <name type="scientific">Candidatus Kentrum sp. UNK</name>
    <dbReference type="NCBI Taxonomy" id="2126344"/>
    <lineage>
        <taxon>Bacteria</taxon>
        <taxon>Pseudomonadati</taxon>
        <taxon>Pseudomonadota</taxon>
        <taxon>Gammaproteobacteria</taxon>
        <taxon>Candidatus Kentrum</taxon>
    </lineage>
</organism>
<comment type="function">
    <text evidence="9">Catalyzes the two-step NADP-dependent conversion of GDP-4-dehydro-6-deoxy-D-mannose to GDP-fucose, involving an epimerase and a reductase reaction.</text>
</comment>
<dbReference type="GO" id="GO:0070401">
    <property type="term" value="F:NADP+ binding"/>
    <property type="evidence" value="ECO:0007669"/>
    <property type="project" value="UniProtKB-UniRule"/>
</dbReference>
<comment type="caution">
    <text evidence="9">Lacks conserved residue(s) required for the propagation of feature annotation.</text>
</comment>
<comment type="catalytic activity">
    <reaction evidence="8 9">
        <text>GDP-beta-L-fucose + NADP(+) = GDP-4-dehydro-alpha-D-rhamnose + NADPH + H(+)</text>
        <dbReference type="Rhea" id="RHEA:18885"/>
        <dbReference type="ChEBI" id="CHEBI:15378"/>
        <dbReference type="ChEBI" id="CHEBI:57273"/>
        <dbReference type="ChEBI" id="CHEBI:57783"/>
        <dbReference type="ChEBI" id="CHEBI:57964"/>
        <dbReference type="ChEBI" id="CHEBI:58349"/>
        <dbReference type="EC" id="1.1.1.271"/>
    </reaction>
</comment>
<evidence type="ECO:0000256" key="4">
    <source>
        <dbReference type="ARBA" id="ARBA00022857"/>
    </source>
</evidence>
<evidence type="ECO:0000256" key="3">
    <source>
        <dbReference type="ARBA" id="ARBA00012371"/>
    </source>
</evidence>
<dbReference type="UniPathway" id="UPA00128">
    <property type="reaction ID" value="UER00191"/>
</dbReference>
<evidence type="ECO:0000256" key="6">
    <source>
        <dbReference type="ARBA" id="ARBA00023235"/>
    </source>
</evidence>
<evidence type="ECO:0000259" key="10">
    <source>
        <dbReference type="Pfam" id="PF01370"/>
    </source>
</evidence>
<dbReference type="Gene3D" id="3.90.25.10">
    <property type="entry name" value="UDP-galactose 4-epimerase, domain 1"/>
    <property type="match status" value="1"/>
</dbReference>
<evidence type="ECO:0000256" key="1">
    <source>
        <dbReference type="ARBA" id="ARBA00004883"/>
    </source>
</evidence>
<dbReference type="GO" id="GO:0042351">
    <property type="term" value="P:'de novo' GDP-L-fucose biosynthetic process"/>
    <property type="evidence" value="ECO:0007669"/>
    <property type="project" value="UniProtKB-UniRule"/>
</dbReference>
<dbReference type="SUPFAM" id="SSF51735">
    <property type="entry name" value="NAD(P)-binding Rossmann-fold domains"/>
    <property type="match status" value="1"/>
</dbReference>
<evidence type="ECO:0000313" key="12">
    <source>
        <dbReference type="EMBL" id="VFK69043.1"/>
    </source>
</evidence>
<keyword evidence="7 9" id="KW-0511">Multifunctional enzyme</keyword>
<dbReference type="PANTHER" id="PTHR43238">
    <property type="entry name" value="GDP-L-FUCOSE SYNTHASE"/>
    <property type="match status" value="1"/>
</dbReference>
<dbReference type="AlphaFoldDB" id="A0A450ZZD8"/>
<keyword evidence="5 9" id="KW-0560">Oxidoreductase</keyword>
<dbReference type="GO" id="GO:0050577">
    <property type="term" value="F:GDP-L-fucose synthase activity"/>
    <property type="evidence" value="ECO:0007669"/>
    <property type="project" value="UniProtKB-UniRule"/>
</dbReference>
<reference evidence="11" key="1">
    <citation type="submission" date="2019-02" db="EMBL/GenBank/DDBJ databases">
        <authorList>
            <person name="Gruber-Vodicka R. H."/>
            <person name="Seah K. B. B."/>
        </authorList>
    </citation>
    <scope>NUCLEOTIDE SEQUENCE</scope>
    <source>
        <strain evidence="12">BECK_BY19</strain>
        <strain evidence="11">BECK_BY8</strain>
    </source>
</reference>
<feature type="domain" description="NAD-dependent epimerase/dehydratase" evidence="10">
    <location>
        <begin position="7"/>
        <end position="236"/>
    </location>
</feature>
<dbReference type="InterPro" id="IPR001509">
    <property type="entry name" value="Epimerase_deHydtase"/>
</dbReference>
<dbReference type="GO" id="GO:0016853">
    <property type="term" value="F:isomerase activity"/>
    <property type="evidence" value="ECO:0007669"/>
    <property type="project" value="UniProtKB-KW"/>
</dbReference>
<feature type="binding site" evidence="9">
    <location>
        <position position="216"/>
    </location>
    <ligand>
        <name>substrate</name>
    </ligand>
</feature>
<keyword evidence="6 9" id="KW-0413">Isomerase</keyword>